<keyword evidence="13" id="KW-1185">Reference proteome</keyword>
<keyword evidence="3" id="KW-0732">Signal</keyword>
<evidence type="ECO:0000256" key="5">
    <source>
        <dbReference type="ARBA" id="ARBA00023136"/>
    </source>
</evidence>
<dbReference type="PANTHER" id="PTHR31981">
    <property type="entry name" value="GLYCOSYLATED LYSOSOMAL MEMBRANE PROTEIN"/>
    <property type="match status" value="1"/>
</dbReference>
<dbReference type="EMBL" id="JAXCGZ010011628">
    <property type="protein sequence ID" value="KAK7074387.1"/>
    <property type="molecule type" value="Genomic_DNA"/>
</dbReference>
<keyword evidence="6" id="KW-0325">Glycoprotein</keyword>
<comment type="subunit">
    <text evidence="10">Interacts (via lumenal domain) with lysosomal protein MFSD1; the interaction starts while both proteins are still in the endoplasmic reticulum and is required for stabilization of MFSD1 in lysosomes but has no direct effect on its targeting to lysosomes or transporter activity.</text>
</comment>
<dbReference type="AlphaFoldDB" id="A0AAN8X0N4"/>
<keyword evidence="4 11" id="KW-1133">Transmembrane helix</keyword>
<dbReference type="Proteomes" id="UP001381693">
    <property type="component" value="Unassembled WGS sequence"/>
</dbReference>
<feature type="transmembrane region" description="Helical" evidence="11">
    <location>
        <begin position="315"/>
        <end position="340"/>
    </location>
</feature>
<accession>A0AAN8X0N4</accession>
<organism evidence="12 13">
    <name type="scientific">Halocaridina rubra</name>
    <name type="common">Hawaiian red shrimp</name>
    <dbReference type="NCBI Taxonomy" id="373956"/>
    <lineage>
        <taxon>Eukaryota</taxon>
        <taxon>Metazoa</taxon>
        <taxon>Ecdysozoa</taxon>
        <taxon>Arthropoda</taxon>
        <taxon>Crustacea</taxon>
        <taxon>Multicrustacea</taxon>
        <taxon>Malacostraca</taxon>
        <taxon>Eumalacostraca</taxon>
        <taxon>Eucarida</taxon>
        <taxon>Decapoda</taxon>
        <taxon>Pleocyemata</taxon>
        <taxon>Caridea</taxon>
        <taxon>Atyoidea</taxon>
        <taxon>Atyidae</taxon>
        <taxon>Halocaridina</taxon>
    </lineage>
</organism>
<evidence type="ECO:0000256" key="2">
    <source>
        <dbReference type="ARBA" id="ARBA00022692"/>
    </source>
</evidence>
<comment type="similarity">
    <text evidence="1">Belongs to the GLMP family.</text>
</comment>
<evidence type="ECO:0000256" key="8">
    <source>
        <dbReference type="ARBA" id="ARBA00024176"/>
    </source>
</evidence>
<sequence length="346" mass="39050">MTGPDVNLEIDWPKLTSHDAGAVYFDNLTGVNYTFGFAIPNMILFNDLNDTGKIDTIPEEYRLYVPMTDFMWKIKETFSSSQHEAGVLFETVEFRGEPMPNDTRILIEVVSHGFEGRNKVLPHLITTPDSAQFDIVLDHLILNLTGAQLHNDEITAISGFENPRWAMELVPFSMEDKDDVDEGYTYATFKSLDDEHSPGVFNVDEITTFLSRQTKHGGYLQWRPVSYLTSDRDINHSTFPNINHTFPSLEELDEPINKSLAFAVFGENLVRRMVSTKIIVSYGEPKDNFYTGSKYTTWTLAYGVGIPPEETFSTLVIIVISLGIGIPSLVFVVGGSFVGYRKCRDK</sequence>
<dbReference type="Pfam" id="PF15065">
    <property type="entry name" value="NCU-G1"/>
    <property type="match status" value="1"/>
</dbReference>
<name>A0AAN8X0N4_HALRR</name>
<reference evidence="12 13" key="1">
    <citation type="submission" date="2023-11" db="EMBL/GenBank/DDBJ databases">
        <title>Halocaridina rubra genome assembly.</title>
        <authorList>
            <person name="Smith C."/>
        </authorList>
    </citation>
    <scope>NUCLEOTIDE SEQUENCE [LARGE SCALE GENOMIC DNA]</scope>
    <source>
        <strain evidence="12">EP-1</strain>
        <tissue evidence="12">Whole</tissue>
    </source>
</reference>
<protein>
    <submittedName>
        <fullName evidence="12">Uncharacterized protein</fullName>
    </submittedName>
</protein>
<keyword evidence="2 11" id="KW-0812">Transmembrane</keyword>
<evidence type="ECO:0000256" key="1">
    <source>
        <dbReference type="ARBA" id="ARBA00010599"/>
    </source>
</evidence>
<proteinExistence type="inferred from homology"/>
<comment type="caution">
    <text evidence="12">The sequence shown here is derived from an EMBL/GenBank/DDBJ whole genome shotgun (WGS) entry which is preliminary data.</text>
</comment>
<evidence type="ECO:0000256" key="7">
    <source>
        <dbReference type="ARBA" id="ARBA00023228"/>
    </source>
</evidence>
<dbReference type="InterPro" id="IPR029382">
    <property type="entry name" value="NCU-G1"/>
</dbReference>
<comment type="function">
    <text evidence="8">Required to protect lysosomal transporter MFSD1 from lysosomal proteolysis and for MFSD1 lysosomal localization.</text>
</comment>
<dbReference type="PANTHER" id="PTHR31981:SF1">
    <property type="entry name" value="GLYCOSYLATED LYSOSOMAL MEMBRANE PROTEIN"/>
    <property type="match status" value="1"/>
</dbReference>
<gene>
    <name evidence="12" type="ORF">SK128_025130</name>
</gene>
<evidence type="ECO:0000313" key="13">
    <source>
        <dbReference type="Proteomes" id="UP001381693"/>
    </source>
</evidence>
<keyword evidence="5 11" id="KW-0472">Membrane</keyword>
<evidence type="ECO:0000256" key="4">
    <source>
        <dbReference type="ARBA" id="ARBA00022989"/>
    </source>
</evidence>
<evidence type="ECO:0000256" key="11">
    <source>
        <dbReference type="SAM" id="Phobius"/>
    </source>
</evidence>
<evidence type="ECO:0000256" key="9">
    <source>
        <dbReference type="ARBA" id="ARBA00024189"/>
    </source>
</evidence>
<comment type="subcellular location">
    <subcellularLocation>
        <location evidence="9">Lysosome membrane</location>
        <topology evidence="9">Single-pass type I membrane protein</topology>
        <orientation evidence="9">Lumenal side</orientation>
    </subcellularLocation>
</comment>
<evidence type="ECO:0000256" key="6">
    <source>
        <dbReference type="ARBA" id="ARBA00023180"/>
    </source>
</evidence>
<evidence type="ECO:0000256" key="10">
    <source>
        <dbReference type="ARBA" id="ARBA00044960"/>
    </source>
</evidence>
<evidence type="ECO:0000256" key="3">
    <source>
        <dbReference type="ARBA" id="ARBA00022729"/>
    </source>
</evidence>
<evidence type="ECO:0000313" key="12">
    <source>
        <dbReference type="EMBL" id="KAK7074387.1"/>
    </source>
</evidence>
<keyword evidence="7" id="KW-0458">Lysosome</keyword>
<dbReference type="GO" id="GO:0005765">
    <property type="term" value="C:lysosomal membrane"/>
    <property type="evidence" value="ECO:0007669"/>
    <property type="project" value="UniProtKB-SubCell"/>
</dbReference>